<dbReference type="Gene3D" id="2.60.120.10">
    <property type="entry name" value="Jelly Rolls"/>
    <property type="match status" value="1"/>
</dbReference>
<comment type="caution">
    <text evidence="2">The sequence shown here is derived from an EMBL/GenBank/DDBJ whole genome shotgun (WGS) entry which is preliminary data.</text>
</comment>
<dbReference type="AlphaFoldDB" id="A0A917ZHP8"/>
<dbReference type="PROSITE" id="PS50042">
    <property type="entry name" value="CNMP_BINDING_3"/>
    <property type="match status" value="1"/>
</dbReference>
<feature type="domain" description="Cyclic nucleotide-binding" evidence="1">
    <location>
        <begin position="23"/>
        <end position="125"/>
    </location>
</feature>
<evidence type="ECO:0000259" key="1">
    <source>
        <dbReference type="PROSITE" id="PS50042"/>
    </source>
</evidence>
<sequence>MKSVDGESLLQAWGPEFFRELSTFGALSDRVVRRLLCEGSIFELDAGEVVYRAGERTDSFYVVLRGAMNLYVSTDHLHVLTRQHLRGEEFGFVPMIALHDRTATAVSAQAGTLVVKVTAGQFHELHLSEPDDFGLLLLNLAREMARAVGVLSQSILKLSEQATTGRPPAAP</sequence>
<dbReference type="SUPFAM" id="SSF51206">
    <property type="entry name" value="cAMP-binding domain-like"/>
    <property type="match status" value="1"/>
</dbReference>
<dbReference type="InterPro" id="IPR018490">
    <property type="entry name" value="cNMP-bd_dom_sf"/>
</dbReference>
<dbReference type="InterPro" id="IPR014710">
    <property type="entry name" value="RmlC-like_jellyroll"/>
</dbReference>
<dbReference type="EMBL" id="BMLT01000005">
    <property type="protein sequence ID" value="GGO82224.1"/>
    <property type="molecule type" value="Genomic_DNA"/>
</dbReference>
<gene>
    <name evidence="2" type="ORF">GCM10011348_23110</name>
</gene>
<organism evidence="2 3">
    <name type="scientific">Marinobacterium nitratireducens</name>
    <dbReference type="NCBI Taxonomy" id="518897"/>
    <lineage>
        <taxon>Bacteria</taxon>
        <taxon>Pseudomonadati</taxon>
        <taxon>Pseudomonadota</taxon>
        <taxon>Gammaproteobacteria</taxon>
        <taxon>Oceanospirillales</taxon>
        <taxon>Oceanospirillaceae</taxon>
        <taxon>Marinobacterium</taxon>
    </lineage>
</organism>
<dbReference type="SMART" id="SM00100">
    <property type="entry name" value="cNMP"/>
    <property type="match status" value="1"/>
</dbReference>
<reference evidence="2 3" key="1">
    <citation type="journal article" date="2014" name="Int. J. Syst. Evol. Microbiol.">
        <title>Complete genome sequence of Corynebacterium casei LMG S-19264T (=DSM 44701T), isolated from a smear-ripened cheese.</title>
        <authorList>
            <consortium name="US DOE Joint Genome Institute (JGI-PGF)"/>
            <person name="Walter F."/>
            <person name="Albersmeier A."/>
            <person name="Kalinowski J."/>
            <person name="Ruckert C."/>
        </authorList>
    </citation>
    <scope>NUCLEOTIDE SEQUENCE [LARGE SCALE GENOMIC DNA]</scope>
    <source>
        <strain evidence="2 3">CGMCC 1.7286</strain>
    </source>
</reference>
<dbReference type="InterPro" id="IPR000595">
    <property type="entry name" value="cNMP-bd_dom"/>
</dbReference>
<accession>A0A917ZHP8</accession>
<dbReference type="Pfam" id="PF00027">
    <property type="entry name" value="cNMP_binding"/>
    <property type="match status" value="1"/>
</dbReference>
<keyword evidence="3" id="KW-1185">Reference proteome</keyword>
<protein>
    <recommendedName>
        <fullName evidence="1">Cyclic nucleotide-binding domain-containing protein</fullName>
    </recommendedName>
</protein>
<name>A0A917ZHP8_9GAMM</name>
<proteinExistence type="predicted"/>
<dbReference type="Proteomes" id="UP000599578">
    <property type="component" value="Unassembled WGS sequence"/>
</dbReference>
<dbReference type="RefSeq" id="WP_188860752.1">
    <property type="nucleotide sequence ID" value="NZ_BMLT01000005.1"/>
</dbReference>
<dbReference type="CDD" id="cd00038">
    <property type="entry name" value="CAP_ED"/>
    <property type="match status" value="1"/>
</dbReference>
<evidence type="ECO:0000313" key="2">
    <source>
        <dbReference type="EMBL" id="GGO82224.1"/>
    </source>
</evidence>
<evidence type="ECO:0000313" key="3">
    <source>
        <dbReference type="Proteomes" id="UP000599578"/>
    </source>
</evidence>